<protein>
    <recommendedName>
        <fullName evidence="4">DUF4384 domain-containing protein</fullName>
    </recommendedName>
</protein>
<dbReference type="RefSeq" id="WP_011423297.1">
    <property type="nucleotide sequence ID" value="NC_007760.1"/>
</dbReference>
<evidence type="ECO:0008006" key="4">
    <source>
        <dbReference type="Google" id="ProtNLM"/>
    </source>
</evidence>
<evidence type="ECO:0000313" key="3">
    <source>
        <dbReference type="Proteomes" id="UP000001935"/>
    </source>
</evidence>
<dbReference type="KEGG" id="ade:Adeh_4251"/>
<evidence type="ECO:0000313" key="2">
    <source>
        <dbReference type="EMBL" id="ABC84015.1"/>
    </source>
</evidence>
<proteinExistence type="predicted"/>
<reference evidence="2 3" key="1">
    <citation type="submission" date="2006-01" db="EMBL/GenBank/DDBJ databases">
        <title>Complete sequence of Anaeromyxobacter dehalogenans 2CP-C.</title>
        <authorList>
            <consortium name="US DOE Joint Genome Institute"/>
            <person name="Copeland A."/>
            <person name="Lucas S."/>
            <person name="Lapidus A."/>
            <person name="Barry K."/>
            <person name="Detter J.C."/>
            <person name="Glavina T."/>
            <person name="Hammon N."/>
            <person name="Israni S."/>
            <person name="Pitluck S."/>
            <person name="Brettin T."/>
            <person name="Bruce D."/>
            <person name="Han C."/>
            <person name="Tapia R."/>
            <person name="Gilna P."/>
            <person name="Kiss H."/>
            <person name="Schmutz J."/>
            <person name="Larimer F."/>
            <person name="Land M."/>
            <person name="Kyrpides N."/>
            <person name="Anderson I."/>
            <person name="Sanford R.A."/>
            <person name="Ritalahti K.M."/>
            <person name="Thomas H.S."/>
            <person name="Kirby J.R."/>
            <person name="Zhulin I.B."/>
            <person name="Loeffler F.E."/>
            <person name="Richardson P."/>
        </authorList>
    </citation>
    <scope>NUCLEOTIDE SEQUENCE [LARGE SCALE GENOMIC DNA]</scope>
    <source>
        <strain evidence="2 3">2CP-C</strain>
    </source>
</reference>
<sequence>MNAVNRASAIPPPRRLPPRLLAALVPLGTFVLTAVAVVAVLRSAVPQPPVLGLSAWGGRPGAAQPLPDGASVRAGASLYLELDPGGPCPLWLVAVDAAGQVRRIHPIVAAPQAHAALDVEVQASPARGPQRFFAVCAPDEGLDYARVLAAAGAVAREGATALRAARALAGLPDGTRQASILVEAM</sequence>
<gene>
    <name evidence="2" type="ordered locus">Adeh_4251</name>
</gene>
<name>Q2IHF8_ANADE</name>
<keyword evidence="1" id="KW-0472">Membrane</keyword>
<accession>Q2IHF8</accession>
<organism evidence="2 3">
    <name type="scientific">Anaeromyxobacter dehalogenans (strain 2CP-C)</name>
    <dbReference type="NCBI Taxonomy" id="290397"/>
    <lineage>
        <taxon>Bacteria</taxon>
        <taxon>Pseudomonadati</taxon>
        <taxon>Myxococcota</taxon>
        <taxon>Myxococcia</taxon>
        <taxon>Myxococcales</taxon>
        <taxon>Cystobacterineae</taxon>
        <taxon>Anaeromyxobacteraceae</taxon>
        <taxon>Anaeromyxobacter</taxon>
    </lineage>
</organism>
<keyword evidence="1" id="KW-0812">Transmembrane</keyword>
<dbReference type="HOGENOM" id="CLU_1458438_0_0_7"/>
<dbReference type="AlphaFoldDB" id="Q2IHF8"/>
<keyword evidence="1" id="KW-1133">Transmembrane helix</keyword>
<feature type="transmembrane region" description="Helical" evidence="1">
    <location>
        <begin position="20"/>
        <end position="41"/>
    </location>
</feature>
<dbReference type="OrthoDB" id="9945444at2"/>
<dbReference type="EMBL" id="CP000251">
    <property type="protein sequence ID" value="ABC84015.1"/>
    <property type="molecule type" value="Genomic_DNA"/>
</dbReference>
<dbReference type="Proteomes" id="UP000001935">
    <property type="component" value="Chromosome"/>
</dbReference>
<evidence type="ECO:0000256" key="1">
    <source>
        <dbReference type="SAM" id="Phobius"/>
    </source>
</evidence>